<dbReference type="eggNOG" id="ENOG502QSJX">
    <property type="taxonomic scope" value="Eukaryota"/>
</dbReference>
<protein>
    <submittedName>
        <fullName evidence="1">Uncharacterized protein</fullName>
    </submittedName>
</protein>
<evidence type="ECO:0000313" key="2">
    <source>
        <dbReference type="Proteomes" id="UP000009328"/>
    </source>
</evidence>
<dbReference type="PANTHER" id="PTHR41677:SF1">
    <property type="entry name" value="FE2OG DIOXYGENASE DOMAIN-CONTAINING PROTEIN"/>
    <property type="match status" value="1"/>
</dbReference>
<keyword evidence="2" id="KW-1185">Reference proteome</keyword>
<dbReference type="STRING" id="1206466.K0KII6"/>
<evidence type="ECO:0000313" key="1">
    <source>
        <dbReference type="EMBL" id="CCH41204.1"/>
    </source>
</evidence>
<proteinExistence type="predicted"/>
<name>K0KII6_WICCF</name>
<dbReference type="PANTHER" id="PTHR41677">
    <property type="entry name" value="YALI0B19030P"/>
    <property type="match status" value="1"/>
</dbReference>
<reference evidence="1 2" key="1">
    <citation type="journal article" date="2012" name="Eukaryot. Cell">
        <title>Draft genome sequence of Wickerhamomyces ciferrii NRRL Y-1031 F-60-10.</title>
        <authorList>
            <person name="Schneider J."/>
            <person name="Andrea H."/>
            <person name="Blom J."/>
            <person name="Jaenicke S."/>
            <person name="Ruckert C."/>
            <person name="Schorsch C."/>
            <person name="Szczepanowski R."/>
            <person name="Farwick M."/>
            <person name="Goesmann A."/>
            <person name="Puhler A."/>
            <person name="Schaffer S."/>
            <person name="Tauch A."/>
            <person name="Kohler T."/>
            <person name="Brinkrolf K."/>
        </authorList>
    </citation>
    <scope>NUCLEOTIDE SEQUENCE [LARGE SCALE GENOMIC DNA]</scope>
    <source>
        <strain evidence="2">ATCC 14091 / BCRC 22168 / CBS 111 / JCM 3599 / NBRC 0793 / NRRL Y-1031 F-60-10</strain>
    </source>
</reference>
<organism evidence="1 2">
    <name type="scientific">Wickerhamomyces ciferrii (strain ATCC 14091 / BCRC 22168 / CBS 111 / JCM 3599 / NBRC 0793 / NRRL Y-1031 F-60-10)</name>
    <name type="common">Yeast</name>
    <name type="synonym">Pichia ciferrii</name>
    <dbReference type="NCBI Taxonomy" id="1206466"/>
    <lineage>
        <taxon>Eukaryota</taxon>
        <taxon>Fungi</taxon>
        <taxon>Dikarya</taxon>
        <taxon>Ascomycota</taxon>
        <taxon>Saccharomycotina</taxon>
        <taxon>Saccharomycetes</taxon>
        <taxon>Phaffomycetales</taxon>
        <taxon>Wickerhamomycetaceae</taxon>
        <taxon>Wickerhamomyces</taxon>
    </lineage>
</organism>
<dbReference type="AlphaFoldDB" id="K0KII6"/>
<comment type="caution">
    <text evidence="1">The sequence shown here is derived from an EMBL/GenBank/DDBJ whole genome shotgun (WGS) entry which is preliminary data.</text>
</comment>
<dbReference type="HOGENOM" id="CLU_045155_1_0_1"/>
<gene>
    <name evidence="1" type="ORF">BN7_741</name>
</gene>
<dbReference type="InParanoid" id="K0KII6"/>
<accession>K0KII6</accession>
<dbReference type="EMBL" id="CAIF01000013">
    <property type="protein sequence ID" value="CCH41204.1"/>
    <property type="molecule type" value="Genomic_DNA"/>
</dbReference>
<dbReference type="Proteomes" id="UP000009328">
    <property type="component" value="Unassembled WGS sequence"/>
</dbReference>
<sequence>MAVAVKQKAFSQDVINDNQNYKVPESIYDKSLFPILKELKAEGITDPKSIKFDPSKHIAYSDGDFQKTKRYTLEELGLKDHHQEPISEIGVSEPFPLFTLEAITIMRYELFQKDLILKCARASNQSNSNEELNFSVGDFTKDLAPFTNQAWTNPRTMEILSKMAGTEVLPLFPSLTAATNLSLRSESSAKVSQRPEDFDNPDEIPGVVTWHFDSPQFVCVLMLSDTTKMIGGETSLVKGDGKVAKVANPKQGWANVLQGRVVKHIAPKPAGEWTERITQVTGLRPVDPLLDGAILSTIKPSAYSNSRYNEFYKDWMNLRLDVLIKRAQYLKDDINTSIDKGEKFDQINAINFMKKKLVEYIEHSWQEFEVVDDGIVEKPASYNVKQSMWF</sequence>